<name>A0A8H3BXF0_9AGAM</name>
<comment type="caution">
    <text evidence="2">The sequence shown here is derived from an EMBL/GenBank/DDBJ whole genome shotgun (WGS) entry which is preliminary data.</text>
</comment>
<feature type="region of interest" description="Disordered" evidence="1">
    <location>
        <begin position="188"/>
        <end position="214"/>
    </location>
</feature>
<reference evidence="2" key="1">
    <citation type="submission" date="2021-01" db="EMBL/GenBank/DDBJ databases">
        <authorList>
            <person name="Kaushik A."/>
        </authorList>
    </citation>
    <scope>NUCLEOTIDE SEQUENCE</scope>
    <source>
        <strain evidence="2">AG6-10EEA</strain>
    </source>
</reference>
<organism evidence="2 3">
    <name type="scientific">Rhizoctonia solani</name>
    <dbReference type="NCBI Taxonomy" id="456999"/>
    <lineage>
        <taxon>Eukaryota</taxon>
        <taxon>Fungi</taxon>
        <taxon>Dikarya</taxon>
        <taxon>Basidiomycota</taxon>
        <taxon>Agaricomycotina</taxon>
        <taxon>Agaricomycetes</taxon>
        <taxon>Cantharellales</taxon>
        <taxon>Ceratobasidiaceae</taxon>
        <taxon>Rhizoctonia</taxon>
    </lineage>
</organism>
<sequence length="214" mass="23537">MLFVFKGQSHVDPTRPMDPFRAYIARGRNGARNALRRTSGRHTIHNFTPTVLPVHVYYGSSPLDKLDAISNHSSASHSRRPTPQHTRSFYRSRPRLFSHPANPPHPQFYISSTHIINIAILSVAIRFAHYLGPRHTGTLRTGLGRHLTYEAATALNDNLGASAGTTNLGLDLVEIALGEAGVCPLLPSGWSGQPRREIDEEQEPDGPQPGEKGT</sequence>
<dbReference type="Proteomes" id="UP000663853">
    <property type="component" value="Unassembled WGS sequence"/>
</dbReference>
<proteinExistence type="predicted"/>
<accession>A0A8H3BXF0</accession>
<gene>
    <name evidence="2" type="ORF">RDB_LOCUS71912</name>
</gene>
<dbReference type="EMBL" id="CAJMXA010001745">
    <property type="protein sequence ID" value="CAE6468937.1"/>
    <property type="molecule type" value="Genomic_DNA"/>
</dbReference>
<dbReference type="AlphaFoldDB" id="A0A8H3BXF0"/>
<evidence type="ECO:0000313" key="3">
    <source>
        <dbReference type="Proteomes" id="UP000663853"/>
    </source>
</evidence>
<evidence type="ECO:0000256" key="1">
    <source>
        <dbReference type="SAM" id="MobiDB-lite"/>
    </source>
</evidence>
<evidence type="ECO:0000313" key="2">
    <source>
        <dbReference type="EMBL" id="CAE6468937.1"/>
    </source>
</evidence>
<protein>
    <submittedName>
        <fullName evidence="2">Uncharacterized protein</fullName>
    </submittedName>
</protein>